<dbReference type="EMBL" id="JACOPL010000003">
    <property type="protein sequence ID" value="MBC5724752.1"/>
    <property type="molecule type" value="Genomic_DNA"/>
</dbReference>
<dbReference type="GO" id="GO:0000150">
    <property type="term" value="F:DNA strand exchange activity"/>
    <property type="evidence" value="ECO:0007669"/>
    <property type="project" value="InterPro"/>
</dbReference>
<protein>
    <submittedName>
        <fullName evidence="4">Recombinase family protein</fullName>
    </submittedName>
</protein>
<dbReference type="PROSITE" id="PS51736">
    <property type="entry name" value="RECOMBINASES_3"/>
    <property type="match status" value="1"/>
</dbReference>
<dbReference type="Pfam" id="PF00239">
    <property type="entry name" value="Resolvase"/>
    <property type="match status" value="1"/>
</dbReference>
<reference evidence="4" key="1">
    <citation type="submission" date="2020-08" db="EMBL/GenBank/DDBJ databases">
        <title>Genome public.</title>
        <authorList>
            <person name="Liu C."/>
            <person name="Sun Q."/>
        </authorList>
    </citation>
    <scope>NUCLEOTIDE SEQUENCE</scope>
    <source>
        <strain evidence="4">NSJ-28</strain>
    </source>
</reference>
<feature type="domain" description="Resolvase/invertase-type recombinase catalytic" evidence="2">
    <location>
        <begin position="2"/>
        <end position="154"/>
    </location>
</feature>
<dbReference type="InterPro" id="IPR006119">
    <property type="entry name" value="Resolv_N"/>
</dbReference>
<evidence type="ECO:0000313" key="5">
    <source>
        <dbReference type="Proteomes" id="UP000606499"/>
    </source>
</evidence>
<evidence type="ECO:0000256" key="1">
    <source>
        <dbReference type="SAM" id="Coils"/>
    </source>
</evidence>
<proteinExistence type="predicted"/>
<dbReference type="SMART" id="SM00857">
    <property type="entry name" value="Resolvase"/>
    <property type="match status" value="1"/>
</dbReference>
<dbReference type="RefSeq" id="WP_186949716.1">
    <property type="nucleotide sequence ID" value="NZ_JACOPL010000003.1"/>
</dbReference>
<dbReference type="CDD" id="cd00338">
    <property type="entry name" value="Ser_Recombinase"/>
    <property type="match status" value="1"/>
</dbReference>
<organism evidence="4 5">
    <name type="scientific">Agathobaculum faecis</name>
    <dbReference type="NCBI Taxonomy" id="2763013"/>
    <lineage>
        <taxon>Bacteria</taxon>
        <taxon>Bacillati</taxon>
        <taxon>Bacillota</taxon>
        <taxon>Clostridia</taxon>
        <taxon>Eubacteriales</taxon>
        <taxon>Butyricicoccaceae</taxon>
        <taxon>Agathobaculum</taxon>
    </lineage>
</organism>
<name>A0A923RV82_9FIRM</name>
<dbReference type="PANTHER" id="PTHR30461:SF23">
    <property type="entry name" value="DNA RECOMBINASE-RELATED"/>
    <property type="match status" value="1"/>
</dbReference>
<evidence type="ECO:0000259" key="3">
    <source>
        <dbReference type="PROSITE" id="PS51737"/>
    </source>
</evidence>
<feature type="domain" description="Recombinase" evidence="3">
    <location>
        <begin position="162"/>
        <end position="294"/>
    </location>
</feature>
<dbReference type="InterPro" id="IPR036162">
    <property type="entry name" value="Resolvase-like_N_sf"/>
</dbReference>
<dbReference type="PROSITE" id="PS51737">
    <property type="entry name" value="RECOMBINASE_DNA_BIND"/>
    <property type="match status" value="1"/>
</dbReference>
<dbReference type="Proteomes" id="UP000606499">
    <property type="component" value="Unassembled WGS sequence"/>
</dbReference>
<comment type="caution">
    <text evidence="4">The sequence shown here is derived from an EMBL/GenBank/DDBJ whole genome shotgun (WGS) entry which is preliminary data.</text>
</comment>
<dbReference type="SUPFAM" id="SSF53041">
    <property type="entry name" value="Resolvase-like"/>
    <property type="match status" value="1"/>
</dbReference>
<dbReference type="InterPro" id="IPR050639">
    <property type="entry name" value="SSR_resolvase"/>
</dbReference>
<evidence type="ECO:0000259" key="2">
    <source>
        <dbReference type="PROSITE" id="PS51736"/>
    </source>
</evidence>
<dbReference type="GO" id="GO:0003677">
    <property type="term" value="F:DNA binding"/>
    <property type="evidence" value="ECO:0007669"/>
    <property type="project" value="InterPro"/>
</dbReference>
<evidence type="ECO:0000313" key="4">
    <source>
        <dbReference type="EMBL" id="MBC5724752.1"/>
    </source>
</evidence>
<dbReference type="InterPro" id="IPR038109">
    <property type="entry name" value="DNA_bind_recomb_sf"/>
</dbReference>
<dbReference type="Gene3D" id="3.90.1750.20">
    <property type="entry name" value="Putative Large Serine Recombinase, Chain B, Domain 2"/>
    <property type="match status" value="1"/>
</dbReference>
<dbReference type="Pfam" id="PF07508">
    <property type="entry name" value="Recombinase"/>
    <property type="match status" value="1"/>
</dbReference>
<dbReference type="AlphaFoldDB" id="A0A923RV82"/>
<keyword evidence="1" id="KW-0175">Coiled coil</keyword>
<accession>A0A923RV82</accession>
<feature type="coiled-coil region" evidence="1">
    <location>
        <begin position="394"/>
        <end position="446"/>
    </location>
</feature>
<sequence length="516" mass="58037">MAYLIYLRKSRMDMEAEARGEGETLARHRTALLALARRMGLEIGAIYEEIVSGETIAARPQMQRLLSEVEAGQWEGVLVMEVERLARGDSIDQGIVSQAFKYSGTKIITPAKTYDPSNEFDEEYFEFGLFMSRREYKTIKRRMVAGRIASVKEGKYMGKTDPYGYFRVKVPNGKGYTLKLNPPQAAIVREVFNLRLQGVGCYMIARRLNARGERTSAGIAWSAQSVRNVLRNCLYAGFVTWGHKAAQPVVRSGVLTKPRRYVADYVKVKGMHPALVSEADFDAVQHLLDSTPGLPLKKGHEIKNPFVGLLYCGKCGHVITYGAAAAAPPCTGRLDCRWAACDNVSSFCADVEDAVLHALRLWLAEYEVDTDQQNSVGRELDDRAAQAQDEIRSIHTAQRKLRTQLDRAAELVEQEIYTPEYFVSRRNQINAQLTELDRALAKASERALCIDRERRASPSMLPKLQHVLEAYPTAQSAQEKNDLLRTVISRIVYLKNAPERSLGDSTIYVEISRKFE</sequence>
<dbReference type="PANTHER" id="PTHR30461">
    <property type="entry name" value="DNA-INVERTASE FROM LAMBDOID PROPHAGE"/>
    <property type="match status" value="1"/>
</dbReference>
<keyword evidence="5" id="KW-1185">Reference proteome</keyword>
<dbReference type="InterPro" id="IPR011109">
    <property type="entry name" value="DNA_bind_recombinase_dom"/>
</dbReference>
<gene>
    <name evidence="4" type="ORF">H8S45_04660</name>
</gene>
<dbReference type="Gene3D" id="3.40.50.1390">
    <property type="entry name" value="Resolvase, N-terminal catalytic domain"/>
    <property type="match status" value="1"/>
</dbReference>